<evidence type="ECO:0000313" key="9">
    <source>
        <dbReference type="Proteomes" id="UP001314263"/>
    </source>
</evidence>
<evidence type="ECO:0000256" key="3">
    <source>
        <dbReference type="ARBA" id="ARBA00022692"/>
    </source>
</evidence>
<accession>A0AAV1I5U9</accession>
<dbReference type="InterPro" id="IPR023271">
    <property type="entry name" value="Aquaporin-like"/>
</dbReference>
<dbReference type="PRINTS" id="PR00783">
    <property type="entry name" value="MINTRINSICP"/>
</dbReference>
<evidence type="ECO:0000256" key="1">
    <source>
        <dbReference type="ARBA" id="ARBA00004141"/>
    </source>
</evidence>
<dbReference type="Gene3D" id="1.20.1080.10">
    <property type="entry name" value="Glycerol uptake facilitator protein"/>
    <property type="match status" value="1"/>
</dbReference>
<feature type="transmembrane region" description="Helical" evidence="7">
    <location>
        <begin position="99"/>
        <end position="116"/>
    </location>
</feature>
<dbReference type="EMBL" id="CAUYUE010000006">
    <property type="protein sequence ID" value="CAK0781615.1"/>
    <property type="molecule type" value="Genomic_DNA"/>
</dbReference>
<feature type="transmembrane region" description="Helical" evidence="7">
    <location>
        <begin position="73"/>
        <end position="92"/>
    </location>
</feature>
<evidence type="ECO:0000256" key="6">
    <source>
        <dbReference type="RuleBase" id="RU000477"/>
    </source>
</evidence>
<feature type="transmembrane region" description="Helical" evidence="7">
    <location>
        <begin position="208"/>
        <end position="230"/>
    </location>
</feature>
<comment type="similarity">
    <text evidence="6">Belongs to the MIP/aquaporin (TC 1.A.8) family.</text>
</comment>
<dbReference type="Proteomes" id="UP001314263">
    <property type="component" value="Unassembled WGS sequence"/>
</dbReference>
<evidence type="ECO:0000256" key="4">
    <source>
        <dbReference type="ARBA" id="ARBA00022989"/>
    </source>
</evidence>
<keyword evidence="5 7" id="KW-0472">Membrane</keyword>
<dbReference type="SUPFAM" id="SSF81338">
    <property type="entry name" value="Aquaporin-like"/>
    <property type="match status" value="1"/>
</dbReference>
<evidence type="ECO:0000256" key="5">
    <source>
        <dbReference type="ARBA" id="ARBA00023136"/>
    </source>
</evidence>
<dbReference type="AlphaFoldDB" id="A0AAV1I5U9"/>
<evidence type="ECO:0000313" key="8">
    <source>
        <dbReference type="EMBL" id="CAK0781615.1"/>
    </source>
</evidence>
<protein>
    <submittedName>
        <fullName evidence="8">Uncharacterized protein</fullName>
    </submittedName>
</protein>
<sequence>MGGKDNYLERLFSSSTPEGKRMRKAIVAELLGTLLFQFMVGFSRHDALAAGVSYAVLLYGTQQISGGHLNPALTLAMVAAGYFHWVTALIYIITQIVGAVLGALLQIGLVPGVHWGQQPHSPGCYDPANDLTGAQAFGWETVLTFTLVYILFATAVYRPGHGSLSPLALGLTVYVATVAGGPWTGASINPARVFAGLIVYGCNLHGVWWIYLLSQVVGAFLGAGVAGYVFGYGSYTGADGNLRGETHEPLTGRDTESA</sequence>
<dbReference type="InterPro" id="IPR000425">
    <property type="entry name" value="MIP"/>
</dbReference>
<dbReference type="InterPro" id="IPR034294">
    <property type="entry name" value="Aquaporin_transptr"/>
</dbReference>
<dbReference type="Pfam" id="PF00230">
    <property type="entry name" value="MIP"/>
    <property type="match status" value="1"/>
</dbReference>
<proteinExistence type="inferred from homology"/>
<dbReference type="PROSITE" id="PS00221">
    <property type="entry name" value="MIP"/>
    <property type="match status" value="1"/>
</dbReference>
<dbReference type="InterPro" id="IPR022357">
    <property type="entry name" value="MIP_CS"/>
</dbReference>
<comment type="subcellular location">
    <subcellularLocation>
        <location evidence="1">Membrane</location>
        <topology evidence="1">Multi-pass membrane protein</topology>
    </subcellularLocation>
</comment>
<dbReference type="PANTHER" id="PTHR19139">
    <property type="entry name" value="AQUAPORIN TRANSPORTER"/>
    <property type="match status" value="1"/>
</dbReference>
<comment type="caution">
    <text evidence="8">The sequence shown here is derived from an EMBL/GenBank/DDBJ whole genome shotgun (WGS) entry which is preliminary data.</text>
</comment>
<feature type="transmembrane region" description="Helical" evidence="7">
    <location>
        <begin position="136"/>
        <end position="157"/>
    </location>
</feature>
<evidence type="ECO:0000256" key="7">
    <source>
        <dbReference type="SAM" id="Phobius"/>
    </source>
</evidence>
<gene>
    <name evidence="8" type="ORF">CVIRNUC_005424</name>
</gene>
<dbReference type="PANTHER" id="PTHR19139:SF284">
    <property type="entry name" value="AQUAPORIN"/>
    <property type="match status" value="1"/>
</dbReference>
<feature type="transmembrane region" description="Helical" evidence="7">
    <location>
        <begin position="169"/>
        <end position="188"/>
    </location>
</feature>
<keyword evidence="3 6" id="KW-0812">Transmembrane</keyword>
<organism evidence="8 9">
    <name type="scientific">Coccomyxa viridis</name>
    <dbReference type="NCBI Taxonomy" id="1274662"/>
    <lineage>
        <taxon>Eukaryota</taxon>
        <taxon>Viridiplantae</taxon>
        <taxon>Chlorophyta</taxon>
        <taxon>core chlorophytes</taxon>
        <taxon>Trebouxiophyceae</taxon>
        <taxon>Trebouxiophyceae incertae sedis</taxon>
        <taxon>Coccomyxaceae</taxon>
        <taxon>Coccomyxa</taxon>
    </lineage>
</organism>
<name>A0AAV1I5U9_9CHLO</name>
<dbReference type="GO" id="GO:0005886">
    <property type="term" value="C:plasma membrane"/>
    <property type="evidence" value="ECO:0007669"/>
    <property type="project" value="TreeGrafter"/>
</dbReference>
<dbReference type="GO" id="GO:0015250">
    <property type="term" value="F:water channel activity"/>
    <property type="evidence" value="ECO:0007669"/>
    <property type="project" value="TreeGrafter"/>
</dbReference>
<keyword evidence="9" id="KW-1185">Reference proteome</keyword>
<keyword evidence="4 7" id="KW-1133">Transmembrane helix</keyword>
<keyword evidence="2 6" id="KW-0813">Transport</keyword>
<evidence type="ECO:0000256" key="2">
    <source>
        <dbReference type="ARBA" id="ARBA00022448"/>
    </source>
</evidence>
<reference evidence="8 9" key="1">
    <citation type="submission" date="2023-10" db="EMBL/GenBank/DDBJ databases">
        <authorList>
            <person name="Maclean D."/>
            <person name="Macfadyen A."/>
        </authorList>
    </citation>
    <scope>NUCLEOTIDE SEQUENCE [LARGE SCALE GENOMIC DNA]</scope>
</reference>